<accession>A0ACB9DYZ2</accession>
<gene>
    <name evidence="1" type="ORF">L2E82_23022</name>
</gene>
<protein>
    <submittedName>
        <fullName evidence="1">Uncharacterized protein</fullName>
    </submittedName>
</protein>
<sequence length="178" mass="20713">MNPTRYTKLHHRSVHPSIRLDFPSLICFTETATFSSSGLIFLVWYETASFSFSHLHTTGNRPYPPEIAQEGHLLRSATASEIYEIEFEGREDEPSSPSSPSTICTFFTFFDLHLLHLLRSAGIYTQVRHQATYRPTDSNYIRIRKKDESCTWENTFRSSQTMDKDNMLEWDDCLEMTI</sequence>
<evidence type="ECO:0000313" key="1">
    <source>
        <dbReference type="EMBL" id="KAI3751928.1"/>
    </source>
</evidence>
<reference evidence="1 2" key="2">
    <citation type="journal article" date="2022" name="Mol. Ecol. Resour.">
        <title>The genomes of chicory, endive, great burdock and yacon provide insights into Asteraceae paleo-polyploidization history and plant inulin production.</title>
        <authorList>
            <person name="Fan W."/>
            <person name="Wang S."/>
            <person name="Wang H."/>
            <person name="Wang A."/>
            <person name="Jiang F."/>
            <person name="Liu H."/>
            <person name="Zhao H."/>
            <person name="Xu D."/>
            <person name="Zhang Y."/>
        </authorList>
    </citation>
    <scope>NUCLEOTIDE SEQUENCE [LARGE SCALE GENOMIC DNA]</scope>
    <source>
        <strain evidence="2">cv. Punajuju</strain>
        <tissue evidence="1">Leaves</tissue>
    </source>
</reference>
<name>A0ACB9DYZ2_CICIN</name>
<dbReference type="Proteomes" id="UP001055811">
    <property type="component" value="Linkage Group LG04"/>
</dbReference>
<keyword evidence="2" id="KW-1185">Reference proteome</keyword>
<reference evidence="2" key="1">
    <citation type="journal article" date="2022" name="Mol. Ecol. Resour.">
        <title>The genomes of chicory, endive, great burdock and yacon provide insights into Asteraceae palaeo-polyploidization history and plant inulin production.</title>
        <authorList>
            <person name="Fan W."/>
            <person name="Wang S."/>
            <person name="Wang H."/>
            <person name="Wang A."/>
            <person name="Jiang F."/>
            <person name="Liu H."/>
            <person name="Zhao H."/>
            <person name="Xu D."/>
            <person name="Zhang Y."/>
        </authorList>
    </citation>
    <scope>NUCLEOTIDE SEQUENCE [LARGE SCALE GENOMIC DNA]</scope>
    <source>
        <strain evidence="2">cv. Punajuju</strain>
    </source>
</reference>
<proteinExistence type="predicted"/>
<organism evidence="1 2">
    <name type="scientific">Cichorium intybus</name>
    <name type="common">Chicory</name>
    <dbReference type="NCBI Taxonomy" id="13427"/>
    <lineage>
        <taxon>Eukaryota</taxon>
        <taxon>Viridiplantae</taxon>
        <taxon>Streptophyta</taxon>
        <taxon>Embryophyta</taxon>
        <taxon>Tracheophyta</taxon>
        <taxon>Spermatophyta</taxon>
        <taxon>Magnoliopsida</taxon>
        <taxon>eudicotyledons</taxon>
        <taxon>Gunneridae</taxon>
        <taxon>Pentapetalae</taxon>
        <taxon>asterids</taxon>
        <taxon>campanulids</taxon>
        <taxon>Asterales</taxon>
        <taxon>Asteraceae</taxon>
        <taxon>Cichorioideae</taxon>
        <taxon>Cichorieae</taxon>
        <taxon>Cichoriinae</taxon>
        <taxon>Cichorium</taxon>
    </lineage>
</organism>
<evidence type="ECO:0000313" key="2">
    <source>
        <dbReference type="Proteomes" id="UP001055811"/>
    </source>
</evidence>
<comment type="caution">
    <text evidence="1">The sequence shown here is derived from an EMBL/GenBank/DDBJ whole genome shotgun (WGS) entry which is preliminary data.</text>
</comment>
<dbReference type="EMBL" id="CM042012">
    <property type="protein sequence ID" value="KAI3751928.1"/>
    <property type="molecule type" value="Genomic_DNA"/>
</dbReference>